<keyword evidence="2" id="KW-0472">Membrane</keyword>
<feature type="transmembrane region" description="Helical" evidence="2">
    <location>
        <begin position="95"/>
        <end position="118"/>
    </location>
</feature>
<reference evidence="3 4" key="1">
    <citation type="submission" date="2015-10" db="EMBL/GenBank/DDBJ databases">
        <title>Draft genome sequence of pyrrolomycin-producing Streptomyces vitaminophilus.</title>
        <authorList>
            <person name="Graham D.E."/>
            <person name="Mahan K.M."/>
            <person name="Klingeman D.M."/>
            <person name="Hettich R.L."/>
            <person name="Parry R.J."/>
        </authorList>
    </citation>
    <scope>NUCLEOTIDE SEQUENCE [LARGE SCALE GENOMIC DNA]</scope>
    <source>
        <strain evidence="3 4">ATCC 31673</strain>
    </source>
</reference>
<evidence type="ECO:0000256" key="1">
    <source>
        <dbReference type="SAM" id="MobiDB-lite"/>
    </source>
</evidence>
<proteinExistence type="predicted"/>
<dbReference type="RefSeq" id="WP_018385385.1">
    <property type="nucleotide sequence ID" value="NZ_LLZU01000027.1"/>
</dbReference>
<accession>A0A0T6LQQ7</accession>
<sequence length="119" mass="12196">MAPPDDPRRLGGKEPDTAEQPPADGSPGPRTPNRPGTGPEGRDAPGAEPESADRPGVEPGGAPPQETPPVEPSTTTDLAATSPEEKARGWARTPVILVLASAFLVTFGLVAMVVSRVVD</sequence>
<organism evidence="3 4">
    <name type="scientific">Wenjunlia vitaminophila</name>
    <name type="common">Streptomyces vitaminophilus</name>
    <dbReference type="NCBI Taxonomy" id="76728"/>
    <lineage>
        <taxon>Bacteria</taxon>
        <taxon>Bacillati</taxon>
        <taxon>Actinomycetota</taxon>
        <taxon>Actinomycetes</taxon>
        <taxon>Kitasatosporales</taxon>
        <taxon>Streptomycetaceae</taxon>
        <taxon>Wenjunlia</taxon>
    </lineage>
</organism>
<feature type="compositionally biased region" description="Low complexity" evidence="1">
    <location>
        <begin position="25"/>
        <end position="37"/>
    </location>
</feature>
<feature type="compositionally biased region" description="Basic and acidic residues" evidence="1">
    <location>
        <begin position="1"/>
        <end position="16"/>
    </location>
</feature>
<dbReference type="AlphaFoldDB" id="A0A0T6LQQ7"/>
<feature type="region of interest" description="Disordered" evidence="1">
    <location>
        <begin position="1"/>
        <end position="92"/>
    </location>
</feature>
<dbReference type="EMBL" id="LLZU01000027">
    <property type="protein sequence ID" value="KRV48225.1"/>
    <property type="molecule type" value="Genomic_DNA"/>
</dbReference>
<comment type="caution">
    <text evidence="3">The sequence shown here is derived from an EMBL/GenBank/DDBJ whole genome shotgun (WGS) entry which is preliminary data.</text>
</comment>
<dbReference type="Proteomes" id="UP000050867">
    <property type="component" value="Unassembled WGS sequence"/>
</dbReference>
<gene>
    <name evidence="3" type="ORF">AQ490_25845</name>
</gene>
<keyword evidence="2" id="KW-0812">Transmembrane</keyword>
<feature type="compositionally biased region" description="Basic and acidic residues" evidence="1">
    <location>
        <begin position="40"/>
        <end position="56"/>
    </location>
</feature>
<protein>
    <submittedName>
        <fullName evidence="3">Uncharacterized protein</fullName>
    </submittedName>
</protein>
<evidence type="ECO:0000313" key="4">
    <source>
        <dbReference type="Proteomes" id="UP000050867"/>
    </source>
</evidence>
<evidence type="ECO:0000313" key="3">
    <source>
        <dbReference type="EMBL" id="KRV48225.1"/>
    </source>
</evidence>
<name>A0A0T6LQQ7_WENVI</name>
<evidence type="ECO:0000256" key="2">
    <source>
        <dbReference type="SAM" id="Phobius"/>
    </source>
</evidence>
<keyword evidence="4" id="KW-1185">Reference proteome</keyword>
<keyword evidence="2" id="KW-1133">Transmembrane helix</keyword>
<feature type="compositionally biased region" description="Pro residues" evidence="1">
    <location>
        <begin position="61"/>
        <end position="71"/>
    </location>
</feature>
<dbReference type="InterPro" id="IPR045512">
    <property type="entry name" value="DUF6480"/>
</dbReference>
<dbReference type="Pfam" id="PF20088">
    <property type="entry name" value="DUF6480"/>
    <property type="match status" value="1"/>
</dbReference>